<dbReference type="Gene3D" id="3.40.140.10">
    <property type="entry name" value="Cytidine Deaminase, domain 2"/>
    <property type="match status" value="1"/>
</dbReference>
<keyword evidence="3" id="KW-0479">Metal-binding</keyword>
<keyword evidence="2" id="KW-0645">Protease</keyword>
<evidence type="ECO:0000256" key="6">
    <source>
        <dbReference type="ARBA" id="ARBA00023049"/>
    </source>
</evidence>
<dbReference type="PANTHER" id="PTHR30471">
    <property type="entry name" value="DNA REPAIR PROTEIN RADC"/>
    <property type="match status" value="1"/>
</dbReference>
<evidence type="ECO:0000256" key="5">
    <source>
        <dbReference type="ARBA" id="ARBA00022833"/>
    </source>
</evidence>
<dbReference type="GO" id="GO:0008237">
    <property type="term" value="F:metallopeptidase activity"/>
    <property type="evidence" value="ECO:0007669"/>
    <property type="project" value="UniProtKB-KW"/>
</dbReference>
<dbReference type="InterPro" id="IPR001405">
    <property type="entry name" value="UPF0758"/>
</dbReference>
<sequence>MKNTILQMPKHLQPYEKCLQFGVKELTDAELLAVILRTGTKHMNALQLAQVILSDSHGSGLLNIFDKSINELMKYPGIGQTKAIQLKCITELTKRISKLSRRNNLILSNSESVAAYYSEQLRHEQLEHVIISMFDKKSQLIGDEVLSIGTVSESLLSPREVFIKALEHQAVYIILIHNHPSGNKMPSKADKAITRVIMDVGEMLNIQLADHIIIADNEYFSFFEQGLLDR</sequence>
<keyword evidence="4" id="KW-0378">Hydrolase</keyword>
<dbReference type="NCBIfam" id="NF000642">
    <property type="entry name" value="PRK00024.1"/>
    <property type="match status" value="1"/>
</dbReference>
<dbReference type="GO" id="GO:0046872">
    <property type="term" value="F:metal ion binding"/>
    <property type="evidence" value="ECO:0007669"/>
    <property type="project" value="UniProtKB-KW"/>
</dbReference>
<dbReference type="SUPFAM" id="SSF47781">
    <property type="entry name" value="RuvA domain 2-like"/>
    <property type="match status" value="1"/>
</dbReference>
<dbReference type="PROSITE" id="PS50249">
    <property type="entry name" value="MPN"/>
    <property type="match status" value="1"/>
</dbReference>
<dbReference type="EMBL" id="FMXR01000006">
    <property type="protein sequence ID" value="SDB09207.1"/>
    <property type="molecule type" value="Genomic_DNA"/>
</dbReference>
<keyword evidence="6" id="KW-0482">Metalloprotease</keyword>
<evidence type="ECO:0000313" key="9">
    <source>
        <dbReference type="EMBL" id="SDB09207.1"/>
    </source>
</evidence>
<accession>A0A1G6ALE4</accession>
<dbReference type="OrthoDB" id="9804482at2"/>
<keyword evidence="5" id="KW-0862">Zinc</keyword>
<dbReference type="PROSITE" id="PS01302">
    <property type="entry name" value="UPF0758"/>
    <property type="match status" value="1"/>
</dbReference>
<dbReference type="Proteomes" id="UP000199228">
    <property type="component" value="Unassembled WGS sequence"/>
</dbReference>
<dbReference type="NCBIfam" id="TIGR00608">
    <property type="entry name" value="radc"/>
    <property type="match status" value="1"/>
</dbReference>
<name>A0A1G6ALE4_EUBOX</name>
<evidence type="ECO:0000256" key="4">
    <source>
        <dbReference type="ARBA" id="ARBA00022801"/>
    </source>
</evidence>
<evidence type="ECO:0000256" key="7">
    <source>
        <dbReference type="RuleBase" id="RU003797"/>
    </source>
</evidence>
<comment type="similarity">
    <text evidence="1 7">Belongs to the UPF0758 family.</text>
</comment>
<evidence type="ECO:0000256" key="3">
    <source>
        <dbReference type="ARBA" id="ARBA00022723"/>
    </source>
</evidence>
<evidence type="ECO:0000256" key="1">
    <source>
        <dbReference type="ARBA" id="ARBA00010243"/>
    </source>
</evidence>
<dbReference type="InterPro" id="IPR046778">
    <property type="entry name" value="UPF0758_N"/>
</dbReference>
<proteinExistence type="inferred from homology"/>
<dbReference type="InterPro" id="IPR025657">
    <property type="entry name" value="RadC_JAB"/>
</dbReference>
<dbReference type="STRING" id="1732.SAMN02910417_00672"/>
<dbReference type="InterPro" id="IPR037518">
    <property type="entry name" value="MPN"/>
</dbReference>
<dbReference type="GO" id="GO:0006508">
    <property type="term" value="P:proteolysis"/>
    <property type="evidence" value="ECO:0007669"/>
    <property type="project" value="UniProtKB-KW"/>
</dbReference>
<dbReference type="Pfam" id="PF20582">
    <property type="entry name" value="UPF0758_N"/>
    <property type="match status" value="1"/>
</dbReference>
<dbReference type="RefSeq" id="WP_090172199.1">
    <property type="nucleotide sequence ID" value="NZ_FMXR01000006.1"/>
</dbReference>
<evidence type="ECO:0000259" key="8">
    <source>
        <dbReference type="PROSITE" id="PS50249"/>
    </source>
</evidence>
<dbReference type="InterPro" id="IPR020891">
    <property type="entry name" value="UPF0758_CS"/>
</dbReference>
<dbReference type="InterPro" id="IPR010994">
    <property type="entry name" value="RuvA_2-like"/>
</dbReference>
<evidence type="ECO:0000313" key="10">
    <source>
        <dbReference type="Proteomes" id="UP000199228"/>
    </source>
</evidence>
<organism evidence="9 10">
    <name type="scientific">Eubacterium oxidoreducens</name>
    <dbReference type="NCBI Taxonomy" id="1732"/>
    <lineage>
        <taxon>Bacteria</taxon>
        <taxon>Bacillati</taxon>
        <taxon>Bacillota</taxon>
        <taxon>Clostridia</taxon>
        <taxon>Eubacteriales</taxon>
        <taxon>Eubacteriaceae</taxon>
        <taxon>Eubacterium</taxon>
    </lineage>
</organism>
<protein>
    <submittedName>
        <fullName evidence="9">DNA repair protein RadC</fullName>
    </submittedName>
</protein>
<feature type="domain" description="MPN" evidence="8">
    <location>
        <begin position="106"/>
        <end position="228"/>
    </location>
</feature>
<dbReference type="AlphaFoldDB" id="A0A1G6ALE4"/>
<evidence type="ECO:0000256" key="2">
    <source>
        <dbReference type="ARBA" id="ARBA00022670"/>
    </source>
</evidence>
<reference evidence="9 10" key="1">
    <citation type="submission" date="2016-10" db="EMBL/GenBank/DDBJ databases">
        <authorList>
            <person name="de Groot N.N."/>
        </authorList>
    </citation>
    <scope>NUCLEOTIDE SEQUENCE [LARGE SCALE GENOMIC DNA]</scope>
    <source>
        <strain evidence="9 10">DSM 3217</strain>
    </source>
</reference>
<dbReference type="Pfam" id="PF04002">
    <property type="entry name" value="RadC"/>
    <property type="match status" value="1"/>
</dbReference>
<dbReference type="CDD" id="cd08071">
    <property type="entry name" value="MPN_DUF2466"/>
    <property type="match status" value="1"/>
</dbReference>
<gene>
    <name evidence="9" type="ORF">SAMN02910417_00672</name>
</gene>
<keyword evidence="10" id="KW-1185">Reference proteome</keyword>
<dbReference type="PANTHER" id="PTHR30471:SF3">
    <property type="entry name" value="UPF0758 PROTEIN YEES-RELATED"/>
    <property type="match status" value="1"/>
</dbReference>